<accession>A0ABU6QRW4</accession>
<feature type="region of interest" description="Disordered" evidence="1">
    <location>
        <begin position="1"/>
        <end position="78"/>
    </location>
</feature>
<dbReference type="EMBL" id="JASCZI010001065">
    <property type="protein sequence ID" value="MED6114195.1"/>
    <property type="molecule type" value="Genomic_DNA"/>
</dbReference>
<dbReference type="Proteomes" id="UP001341840">
    <property type="component" value="Unassembled WGS sequence"/>
</dbReference>
<gene>
    <name evidence="2" type="ORF">PIB30_077990</name>
</gene>
<comment type="caution">
    <text evidence="2">The sequence shown here is derived from an EMBL/GenBank/DDBJ whole genome shotgun (WGS) entry which is preliminary data.</text>
</comment>
<evidence type="ECO:0000313" key="2">
    <source>
        <dbReference type="EMBL" id="MED6114195.1"/>
    </source>
</evidence>
<feature type="compositionally biased region" description="Polar residues" evidence="1">
    <location>
        <begin position="1"/>
        <end position="11"/>
    </location>
</feature>
<keyword evidence="3" id="KW-1185">Reference proteome</keyword>
<proteinExistence type="predicted"/>
<feature type="compositionally biased region" description="Acidic residues" evidence="1">
    <location>
        <begin position="56"/>
        <end position="74"/>
    </location>
</feature>
<sequence>MLATKSQKTPSPSKPRRHSTAHRSPLPTPFTGHRSSAIAGDETMDSSDSELFGTFSEEDIEVEDHDDSDGDSKDEENCLEEKRIAELSRDDIMQMEFADEDAVYRFYKTYAMVHGFAVRFAVR</sequence>
<reference evidence="2 3" key="1">
    <citation type="journal article" date="2023" name="Plants (Basel)">
        <title>Bridging the Gap: Combining Genomics and Transcriptomics Approaches to Understand Stylosanthes scabra, an Orphan Legume from the Brazilian Caatinga.</title>
        <authorList>
            <person name="Ferreira-Neto J.R.C."/>
            <person name="da Silva M.D."/>
            <person name="Binneck E."/>
            <person name="de Melo N.F."/>
            <person name="da Silva R.H."/>
            <person name="de Melo A.L.T.M."/>
            <person name="Pandolfi V."/>
            <person name="Bustamante F.O."/>
            <person name="Brasileiro-Vidal A.C."/>
            <person name="Benko-Iseppon A.M."/>
        </authorList>
    </citation>
    <scope>NUCLEOTIDE SEQUENCE [LARGE SCALE GENOMIC DNA]</scope>
    <source>
        <tissue evidence="2">Leaves</tissue>
    </source>
</reference>
<evidence type="ECO:0000256" key="1">
    <source>
        <dbReference type="SAM" id="MobiDB-lite"/>
    </source>
</evidence>
<organism evidence="2 3">
    <name type="scientific">Stylosanthes scabra</name>
    <dbReference type="NCBI Taxonomy" id="79078"/>
    <lineage>
        <taxon>Eukaryota</taxon>
        <taxon>Viridiplantae</taxon>
        <taxon>Streptophyta</taxon>
        <taxon>Embryophyta</taxon>
        <taxon>Tracheophyta</taxon>
        <taxon>Spermatophyta</taxon>
        <taxon>Magnoliopsida</taxon>
        <taxon>eudicotyledons</taxon>
        <taxon>Gunneridae</taxon>
        <taxon>Pentapetalae</taxon>
        <taxon>rosids</taxon>
        <taxon>fabids</taxon>
        <taxon>Fabales</taxon>
        <taxon>Fabaceae</taxon>
        <taxon>Papilionoideae</taxon>
        <taxon>50 kb inversion clade</taxon>
        <taxon>dalbergioids sensu lato</taxon>
        <taxon>Dalbergieae</taxon>
        <taxon>Pterocarpus clade</taxon>
        <taxon>Stylosanthes</taxon>
    </lineage>
</organism>
<name>A0ABU6QRW4_9FABA</name>
<evidence type="ECO:0000313" key="3">
    <source>
        <dbReference type="Proteomes" id="UP001341840"/>
    </source>
</evidence>
<protein>
    <submittedName>
        <fullName evidence="2">Uncharacterized protein</fullName>
    </submittedName>
</protein>